<organism evidence="3 4">
    <name type="scientific">Trichoglossum hirsutum</name>
    <dbReference type="NCBI Taxonomy" id="265104"/>
    <lineage>
        <taxon>Eukaryota</taxon>
        <taxon>Fungi</taxon>
        <taxon>Dikarya</taxon>
        <taxon>Ascomycota</taxon>
        <taxon>Pezizomycotina</taxon>
        <taxon>Geoglossomycetes</taxon>
        <taxon>Geoglossales</taxon>
        <taxon>Geoglossaceae</taxon>
        <taxon>Trichoglossum</taxon>
    </lineage>
</organism>
<sequence length="303" mass="33769">MDRPRNPDADEYPESFINLRELEPSPIDTPSDEFKGSYFPSRDTSSALGLSGHSATYYLTQIQKYSSYTFTVFLGFHITNTSILPLLTRSVADSETYLLLTRPFYQSPLTEPLVVVLPLLAHVGSGVALRLYRRNQLTRRNGYEGHEQQRRLRWPMFSGTSLLGYLLLPMVVGHAFLNRGLPLLVEGDSSSVGLGFVSHGFAKQRVVGFAGFSALIAVGVWHFVWGGAHWLGWKPKGIVTGRTDDLERRKWRWYILNALSAGVTGLWMAGGLGVVGRGGATGGWIGRGYDELYNRIPVLGRWM</sequence>
<dbReference type="EMBL" id="JAGHQM010000321">
    <property type="protein sequence ID" value="KAH0562588.1"/>
    <property type="molecule type" value="Genomic_DNA"/>
</dbReference>
<keyword evidence="1" id="KW-0472">Membrane</keyword>
<accession>A0A9P8LE91</accession>
<comment type="caution">
    <text evidence="3">The sequence shown here is derived from an EMBL/GenBank/DDBJ whole genome shotgun (WGS) entry which is preliminary data.</text>
</comment>
<reference evidence="3" key="1">
    <citation type="submission" date="2021-03" db="EMBL/GenBank/DDBJ databases">
        <title>Comparative genomics and phylogenomic investigation of the class Geoglossomycetes provide insights into ecological specialization and systematics.</title>
        <authorList>
            <person name="Melie T."/>
            <person name="Pirro S."/>
            <person name="Miller A.N."/>
            <person name="Quandt A."/>
        </authorList>
    </citation>
    <scope>NUCLEOTIDE SEQUENCE</scope>
    <source>
        <strain evidence="3">CAQ_001_2017</strain>
    </source>
</reference>
<keyword evidence="1" id="KW-1133">Transmembrane helix</keyword>
<keyword evidence="4" id="KW-1185">Reference proteome</keyword>
<dbReference type="Pfam" id="PF07950">
    <property type="entry name" value="MCP1_TM"/>
    <property type="match status" value="2"/>
</dbReference>
<dbReference type="GO" id="GO:0007005">
    <property type="term" value="P:mitochondrion organization"/>
    <property type="evidence" value="ECO:0007669"/>
    <property type="project" value="TreeGrafter"/>
</dbReference>
<dbReference type="AlphaFoldDB" id="A0A9P8LE91"/>
<feature type="transmembrane region" description="Helical" evidence="1">
    <location>
        <begin position="152"/>
        <end position="177"/>
    </location>
</feature>
<feature type="transmembrane region" description="Helical" evidence="1">
    <location>
        <begin position="112"/>
        <end position="132"/>
    </location>
</feature>
<feature type="domain" description="Mitochondrial adapter protein MCP1 transmembrane" evidence="2">
    <location>
        <begin position="72"/>
        <end position="161"/>
    </location>
</feature>
<feature type="domain" description="Mitochondrial adapter protein MCP1 transmembrane" evidence="2">
    <location>
        <begin position="169"/>
        <end position="279"/>
    </location>
</feature>
<evidence type="ECO:0000256" key="1">
    <source>
        <dbReference type="SAM" id="Phobius"/>
    </source>
</evidence>
<keyword evidence="1" id="KW-0812">Transmembrane</keyword>
<dbReference type="PANTHER" id="PTHR38409:SF1">
    <property type="entry name" value="MITOCHONDRIAL ADAPTER PROTEIN MCP1"/>
    <property type="match status" value="1"/>
</dbReference>
<protein>
    <recommendedName>
        <fullName evidence="2">Mitochondrial adapter protein MCP1 transmembrane domain-containing protein</fullName>
    </recommendedName>
</protein>
<evidence type="ECO:0000259" key="2">
    <source>
        <dbReference type="Pfam" id="PF07950"/>
    </source>
</evidence>
<feature type="transmembrane region" description="Helical" evidence="1">
    <location>
        <begin position="68"/>
        <end position="92"/>
    </location>
</feature>
<name>A0A9P8LE91_9PEZI</name>
<feature type="transmembrane region" description="Helical" evidence="1">
    <location>
        <begin position="253"/>
        <end position="275"/>
    </location>
</feature>
<evidence type="ECO:0000313" key="4">
    <source>
        <dbReference type="Proteomes" id="UP000750711"/>
    </source>
</evidence>
<dbReference type="InterPro" id="IPR012472">
    <property type="entry name" value="MCP1_TM"/>
</dbReference>
<dbReference type="Proteomes" id="UP000750711">
    <property type="component" value="Unassembled WGS sequence"/>
</dbReference>
<proteinExistence type="predicted"/>
<dbReference type="GO" id="GO:0055088">
    <property type="term" value="P:lipid homeostasis"/>
    <property type="evidence" value="ECO:0007669"/>
    <property type="project" value="InterPro"/>
</dbReference>
<dbReference type="GO" id="GO:0005741">
    <property type="term" value="C:mitochondrial outer membrane"/>
    <property type="evidence" value="ECO:0007669"/>
    <property type="project" value="TreeGrafter"/>
</dbReference>
<dbReference type="PANTHER" id="PTHR38409">
    <property type="entry name" value="MDM10-COMPLEMENTING PROTEIN 1"/>
    <property type="match status" value="1"/>
</dbReference>
<evidence type="ECO:0000313" key="3">
    <source>
        <dbReference type="EMBL" id="KAH0562588.1"/>
    </source>
</evidence>
<feature type="transmembrane region" description="Helical" evidence="1">
    <location>
        <begin position="206"/>
        <end position="232"/>
    </location>
</feature>
<gene>
    <name evidence="3" type="ORF">GP486_002731</name>
</gene>
<dbReference type="InterPro" id="IPR039960">
    <property type="entry name" value="MCP1"/>
</dbReference>